<dbReference type="CDD" id="cd02440">
    <property type="entry name" value="AdoMet_MTases"/>
    <property type="match status" value="1"/>
</dbReference>
<dbReference type="InterPro" id="IPR050723">
    <property type="entry name" value="CFA/CMAS"/>
</dbReference>
<keyword evidence="4" id="KW-0443">Lipid metabolism</keyword>
<sequence length="1061" mass="118771">MARRKAAVLLPLCLAAGCGFVVPKLAPTWAPQRAPLRQRAPATVARQSFAAGVAAVRQLNEGSALKETDLHQSVRGLLMSALQDLIKKYTSIIVVDSPEGMPSSPPTDGVYWYIKDPDVYRRVLVQGDLGLGESYMDGQWESNDLEGFVFEMLKLEVVKKDPIERPLQSHSQQRPLAKDLGLLGLPLLSSAIVGSVSWLLFPTNLSASGAKENIAKHYDISMKLYEQMLGPTMMYSGAYYHTPEMTLEEAQIAKMRLVADKLDLKPGMKVLELGCGFGALADLMATEYGVHVTGVTLSEDQHAYAKKHFKNPMVDIRLQDYRSMTGQFDRIYSVGIFEHIGRNCYETYFEKCQELLKDDGIMVIHTIGFCRSGQWNHGGWMNTYIFPGAELPTMSHFTQGFQERWHLEDWQSFGVSYAKTLRAWKDNLDNWKGLEEFDLRFRRMWEAAKTAESRWSYVAFAKAFPFAMLGGNNLAYVMQNDVRLMEAALRRKFLNALVVPPAVHNGDLVIIYVGGHGVTAGGGSVSVLLPIDFQRDQPHPELWAPHARLKTILAVFQQYNQDGLNHVIWNICREPAQNLTLSHMEIPGYNYFIMFACADSRVSYVGNNMADVNGDGQPYVQVSNLPKAYDEALQPSPDLRSLSDSVRARASGMRQPPATPQIVQAVDTLMPPEGGTFGFWGPIASWMWSNVVRPVAHAGLDAAQHVANNVVQQGHRAVDAFAFAPAPPAAPPAWGALQDGLYIIRARGGANERRILCCADDGERVDLWHEVDRSGRQVWRVTSAGRFFTVEVLAGTGERRYLSCHEDGETVDLWTHDDASGRQRWTLQRNLNGSWKIQIVEGVNGDRKYLNCTHDGKKCDLWHVDDESGRQHWILEPARNNMIIATLKTSAADLVTQCVIERKSLKEVDWKRNMVFCLFGAVYLGAFQYWYQVNVFKRMFTGVEKFTTQPWAAKLRDGPGLMALGAQTALDLGMLTCVYLPTFYVFKAGVFSGSLDPTVWASTGIGNYTKNISKDAYDVFRVWGPADLVCFSVPLWLRLPVRHVVSFVWTAYLSFARGANK</sequence>
<keyword evidence="6" id="KW-1185">Reference proteome</keyword>
<dbReference type="PANTHER" id="PTHR43667">
    <property type="entry name" value="CYCLOPROPANE-FATTY-ACYL-PHOSPHOLIPID SYNTHASE"/>
    <property type="match status" value="1"/>
</dbReference>
<name>A0ABP0HKT2_9DINO</name>
<evidence type="ECO:0000256" key="1">
    <source>
        <dbReference type="ARBA" id="ARBA00022603"/>
    </source>
</evidence>
<dbReference type="Gene3D" id="2.80.10.50">
    <property type="match status" value="1"/>
</dbReference>
<dbReference type="Proteomes" id="UP001642464">
    <property type="component" value="Unassembled WGS sequence"/>
</dbReference>
<dbReference type="SUPFAM" id="SSF53335">
    <property type="entry name" value="S-adenosyl-L-methionine-dependent methyltransferases"/>
    <property type="match status" value="1"/>
</dbReference>
<evidence type="ECO:0000313" key="6">
    <source>
        <dbReference type="Proteomes" id="UP001642464"/>
    </source>
</evidence>
<dbReference type="Gene3D" id="3.40.50.150">
    <property type="entry name" value="Vaccinia Virus protein VP39"/>
    <property type="match status" value="1"/>
</dbReference>
<gene>
    <name evidence="5" type="ORF">SCF082_LOCUS2209</name>
</gene>
<dbReference type="InterPro" id="IPR029063">
    <property type="entry name" value="SAM-dependent_MTases_sf"/>
</dbReference>
<evidence type="ECO:0000256" key="3">
    <source>
        <dbReference type="ARBA" id="ARBA00022691"/>
    </source>
</evidence>
<dbReference type="InterPro" id="IPR035992">
    <property type="entry name" value="Ricin_B-like_lectins"/>
</dbReference>
<keyword evidence="3" id="KW-0949">S-adenosyl-L-methionine</keyword>
<keyword evidence="1" id="KW-0489">Methyltransferase</keyword>
<evidence type="ECO:0000313" key="5">
    <source>
        <dbReference type="EMBL" id="CAK8990407.1"/>
    </source>
</evidence>
<comment type="caution">
    <text evidence="5">The sequence shown here is derived from an EMBL/GenBank/DDBJ whole genome shotgun (WGS) entry which is preliminary data.</text>
</comment>
<dbReference type="EMBL" id="CAXAMM010001102">
    <property type="protein sequence ID" value="CAK8990407.1"/>
    <property type="molecule type" value="Genomic_DNA"/>
</dbReference>
<dbReference type="PANTHER" id="PTHR43667:SF1">
    <property type="entry name" value="CYCLOPROPANE-FATTY-ACYL-PHOSPHOLIPID SYNTHASE"/>
    <property type="match status" value="1"/>
</dbReference>
<accession>A0ABP0HKT2</accession>
<keyword evidence="2" id="KW-0808">Transferase</keyword>
<evidence type="ECO:0000256" key="2">
    <source>
        <dbReference type="ARBA" id="ARBA00022679"/>
    </source>
</evidence>
<evidence type="ECO:0000256" key="4">
    <source>
        <dbReference type="ARBA" id="ARBA00023098"/>
    </source>
</evidence>
<reference evidence="5 6" key="1">
    <citation type="submission" date="2024-02" db="EMBL/GenBank/DDBJ databases">
        <authorList>
            <person name="Chen Y."/>
            <person name="Shah S."/>
            <person name="Dougan E. K."/>
            <person name="Thang M."/>
            <person name="Chan C."/>
        </authorList>
    </citation>
    <scope>NUCLEOTIDE SEQUENCE [LARGE SCALE GENOMIC DNA]</scope>
</reference>
<dbReference type="Gene3D" id="3.40.50.1460">
    <property type="match status" value="1"/>
</dbReference>
<protein>
    <submittedName>
        <fullName evidence="5">Cyclopropane-fatty-acyl-phospholipid synthase (CFA synthase) (Cyclopropane fatty acid synthase)</fullName>
    </submittedName>
</protein>
<proteinExistence type="predicted"/>
<dbReference type="SUPFAM" id="SSF50370">
    <property type="entry name" value="Ricin B-like lectins"/>
    <property type="match status" value="1"/>
</dbReference>
<dbReference type="PROSITE" id="PS51257">
    <property type="entry name" value="PROKAR_LIPOPROTEIN"/>
    <property type="match status" value="1"/>
</dbReference>
<organism evidence="5 6">
    <name type="scientific">Durusdinium trenchii</name>
    <dbReference type="NCBI Taxonomy" id="1381693"/>
    <lineage>
        <taxon>Eukaryota</taxon>
        <taxon>Sar</taxon>
        <taxon>Alveolata</taxon>
        <taxon>Dinophyceae</taxon>
        <taxon>Suessiales</taxon>
        <taxon>Symbiodiniaceae</taxon>
        <taxon>Durusdinium</taxon>
    </lineage>
</organism>
<dbReference type="Pfam" id="PF02353">
    <property type="entry name" value="CMAS"/>
    <property type="match status" value="1"/>
</dbReference>